<keyword evidence="2" id="KW-1185">Reference proteome</keyword>
<dbReference type="Proteomes" id="UP000282195">
    <property type="component" value="Plasmid pRCCGE525a"/>
</dbReference>
<dbReference type="AlphaFoldDB" id="A0A387G9B4"/>
<evidence type="ECO:0000313" key="2">
    <source>
        <dbReference type="Proteomes" id="UP000282195"/>
    </source>
</evidence>
<organism evidence="1 2">
    <name type="scientific">Rhizobium jaguaris</name>
    <dbReference type="NCBI Taxonomy" id="1312183"/>
    <lineage>
        <taxon>Bacteria</taxon>
        <taxon>Pseudomonadati</taxon>
        <taxon>Pseudomonadota</taxon>
        <taxon>Alphaproteobacteria</taxon>
        <taxon>Hyphomicrobiales</taxon>
        <taxon>Rhizobiaceae</taxon>
        <taxon>Rhizobium/Agrobacterium group</taxon>
        <taxon>Rhizobium</taxon>
    </lineage>
</organism>
<sequence>MTETETANRVQEILTGIKPLTAEYYPPTDKSLGVTGELAVAVRAEILGLDLASDGTETVDAESEPTRPRTAVTLTALFPVRQLCLTKRSMARILRVEAMMRPMAKSATLDDLPPGLCVTVSLWRKPVER</sequence>
<evidence type="ECO:0000313" key="1">
    <source>
        <dbReference type="EMBL" id="AYG64412.1"/>
    </source>
</evidence>
<name>A0A387G9B4_9HYPH</name>
<gene>
    <name evidence="1" type="ORF">CCGE525_37370</name>
</gene>
<keyword evidence="1" id="KW-0614">Plasmid</keyword>
<protein>
    <submittedName>
        <fullName evidence="1">Uncharacterized protein</fullName>
    </submittedName>
</protein>
<reference evidence="1 2" key="1">
    <citation type="submission" date="2018-10" db="EMBL/GenBank/DDBJ databases">
        <title>Rhizobium etli, R. leguminosarum and a new Rhizobium genospecies from Phaseolus dumosus.</title>
        <authorList>
            <person name="Ramirez-Puebla S.T."/>
            <person name="Rogel-Hernandez M.A."/>
            <person name="Guerrero G."/>
            <person name="Ormeno-Orrillo E."/>
            <person name="Martinez-Romero J.C."/>
            <person name="Negrete-Yankelevich S."/>
            <person name="Martinez-Romero E."/>
        </authorList>
    </citation>
    <scope>NUCLEOTIDE SEQUENCE [LARGE SCALE GENOMIC DNA]</scope>
    <source>
        <strain evidence="1 2">CCGE525</strain>
        <plasmid evidence="2">prccge525a</plasmid>
    </source>
</reference>
<dbReference type="KEGG" id="rjg:CCGE525_37370"/>
<dbReference type="EMBL" id="CP032697">
    <property type="protein sequence ID" value="AYG64412.1"/>
    <property type="molecule type" value="Genomic_DNA"/>
</dbReference>
<accession>A0A387G9B4</accession>
<geneLocation type="plasmid" evidence="2">
    <name>prccge525a</name>
</geneLocation>
<proteinExistence type="predicted"/>